<dbReference type="PANTHER" id="PTHR32243:SF18">
    <property type="entry name" value="INNER MEMBRANE ABC TRANSPORTER PERMEASE PROTEIN YCJP"/>
    <property type="match status" value="1"/>
</dbReference>
<name>A0AAU8DLP3_9ACTN</name>
<dbReference type="Gene3D" id="1.10.3720.10">
    <property type="entry name" value="MetI-like"/>
    <property type="match status" value="1"/>
</dbReference>
<keyword evidence="5 7" id="KW-1133">Transmembrane helix</keyword>
<dbReference type="Pfam" id="PF00528">
    <property type="entry name" value="BPD_transp_1"/>
    <property type="match status" value="1"/>
</dbReference>
<feature type="transmembrane region" description="Helical" evidence="7">
    <location>
        <begin position="275"/>
        <end position="296"/>
    </location>
</feature>
<dbReference type="PROSITE" id="PS50928">
    <property type="entry name" value="ABC_TM1"/>
    <property type="match status" value="1"/>
</dbReference>
<feature type="transmembrane region" description="Helical" evidence="7">
    <location>
        <begin position="173"/>
        <end position="196"/>
    </location>
</feature>
<keyword evidence="3" id="KW-1003">Cell membrane</keyword>
<dbReference type="EMBL" id="CP159218">
    <property type="protein sequence ID" value="XCG63195.1"/>
    <property type="molecule type" value="Genomic_DNA"/>
</dbReference>
<evidence type="ECO:0000256" key="8">
    <source>
        <dbReference type="SAM" id="MobiDB-lite"/>
    </source>
</evidence>
<reference evidence="10" key="1">
    <citation type="submission" date="2024-05" db="EMBL/GenBank/DDBJ databases">
        <authorList>
            <person name="Cai S.Y."/>
            <person name="Jin L.M."/>
            <person name="Li H.R."/>
        </authorList>
    </citation>
    <scope>NUCLEOTIDE SEQUENCE</scope>
    <source>
        <strain evidence="10">A5-74</strain>
    </source>
</reference>
<keyword evidence="4 7" id="KW-0812">Transmembrane</keyword>
<evidence type="ECO:0000256" key="4">
    <source>
        <dbReference type="ARBA" id="ARBA00022692"/>
    </source>
</evidence>
<evidence type="ECO:0000256" key="6">
    <source>
        <dbReference type="ARBA" id="ARBA00023136"/>
    </source>
</evidence>
<dbReference type="GO" id="GO:0005886">
    <property type="term" value="C:plasma membrane"/>
    <property type="evidence" value="ECO:0007669"/>
    <property type="project" value="UniProtKB-SubCell"/>
</dbReference>
<evidence type="ECO:0000259" key="9">
    <source>
        <dbReference type="PROSITE" id="PS50928"/>
    </source>
</evidence>
<dbReference type="GO" id="GO:0055085">
    <property type="term" value="P:transmembrane transport"/>
    <property type="evidence" value="ECO:0007669"/>
    <property type="project" value="InterPro"/>
</dbReference>
<dbReference type="RefSeq" id="WP_353648810.1">
    <property type="nucleotide sequence ID" value="NZ_CP159218.1"/>
</dbReference>
<feature type="domain" description="ABC transmembrane type-1" evidence="9">
    <location>
        <begin position="105"/>
        <end position="296"/>
    </location>
</feature>
<evidence type="ECO:0000256" key="2">
    <source>
        <dbReference type="ARBA" id="ARBA00022448"/>
    </source>
</evidence>
<dbReference type="SUPFAM" id="SSF161098">
    <property type="entry name" value="MetI-like"/>
    <property type="match status" value="1"/>
</dbReference>
<proteinExistence type="inferred from homology"/>
<feature type="compositionally biased region" description="Polar residues" evidence="8">
    <location>
        <begin position="20"/>
        <end position="35"/>
    </location>
</feature>
<feature type="region of interest" description="Disordered" evidence="8">
    <location>
        <begin position="1"/>
        <end position="35"/>
    </location>
</feature>
<feature type="transmembrane region" description="Helical" evidence="7">
    <location>
        <begin position="42"/>
        <end position="61"/>
    </location>
</feature>
<evidence type="ECO:0000256" key="1">
    <source>
        <dbReference type="ARBA" id="ARBA00004651"/>
    </source>
</evidence>
<dbReference type="InterPro" id="IPR000515">
    <property type="entry name" value="MetI-like"/>
</dbReference>
<evidence type="ECO:0000256" key="7">
    <source>
        <dbReference type="RuleBase" id="RU363032"/>
    </source>
</evidence>
<sequence>MSTPTLAPIPAPEDAAAQRSPRNSRASRAGSSTGPNARPNPIGIIIGAVVIIGVFVAPYVVMLLGSLKTQAEITKIPPPYGLPSGPHFNNYVDVWSSSVAPLNGLVATVVISVGATLLVLLVATPAAYYLARFRFPGRLAFLLLVLITQMLQPTVLAIGLFNEFKSWTGHGSWAALILVNGAFNLAFAIWIMQAFFASIPKEIDEAAVVDGAGRFQVLFKISLPLVWPGIVTAVVFVFVNSWNEYAAASVLVQDNALQPLTVSLPKFFGLYVKDWQYVFAVATVAIVPVVILFGFIEKRLIGGLTAGAVK</sequence>
<protein>
    <submittedName>
        <fullName evidence="10">Carbohydrate ABC transporter permease</fullName>
    </submittedName>
</protein>
<dbReference type="InterPro" id="IPR050901">
    <property type="entry name" value="BP-dep_ABC_trans_perm"/>
</dbReference>
<evidence type="ECO:0000256" key="3">
    <source>
        <dbReference type="ARBA" id="ARBA00022475"/>
    </source>
</evidence>
<gene>
    <name evidence="10" type="ORF">ABLG96_18625</name>
</gene>
<dbReference type="PANTHER" id="PTHR32243">
    <property type="entry name" value="MALTOSE TRANSPORT SYSTEM PERMEASE-RELATED"/>
    <property type="match status" value="1"/>
</dbReference>
<dbReference type="CDD" id="cd06261">
    <property type="entry name" value="TM_PBP2"/>
    <property type="match status" value="1"/>
</dbReference>
<keyword evidence="6 7" id="KW-0472">Membrane</keyword>
<comment type="similarity">
    <text evidence="7">Belongs to the binding-protein-dependent transport system permease family.</text>
</comment>
<keyword evidence="2 7" id="KW-0813">Transport</keyword>
<comment type="subcellular location">
    <subcellularLocation>
        <location evidence="1 7">Cell membrane</location>
        <topology evidence="1 7">Multi-pass membrane protein</topology>
    </subcellularLocation>
</comment>
<dbReference type="InterPro" id="IPR035906">
    <property type="entry name" value="MetI-like_sf"/>
</dbReference>
<dbReference type="AlphaFoldDB" id="A0AAU8DLP3"/>
<organism evidence="10">
    <name type="scientific">Nakamurella sp. A5-74</name>
    <dbReference type="NCBI Taxonomy" id="3158264"/>
    <lineage>
        <taxon>Bacteria</taxon>
        <taxon>Bacillati</taxon>
        <taxon>Actinomycetota</taxon>
        <taxon>Actinomycetes</taxon>
        <taxon>Nakamurellales</taxon>
        <taxon>Nakamurellaceae</taxon>
        <taxon>Nakamurella</taxon>
    </lineage>
</organism>
<feature type="transmembrane region" description="Helical" evidence="7">
    <location>
        <begin position="217"/>
        <end position="239"/>
    </location>
</feature>
<feature type="transmembrane region" description="Helical" evidence="7">
    <location>
        <begin position="139"/>
        <end position="161"/>
    </location>
</feature>
<evidence type="ECO:0000313" key="10">
    <source>
        <dbReference type="EMBL" id="XCG63195.1"/>
    </source>
</evidence>
<feature type="transmembrane region" description="Helical" evidence="7">
    <location>
        <begin position="105"/>
        <end position="130"/>
    </location>
</feature>
<accession>A0AAU8DLP3</accession>
<evidence type="ECO:0000256" key="5">
    <source>
        <dbReference type="ARBA" id="ARBA00022989"/>
    </source>
</evidence>